<dbReference type="EMBL" id="MK072399">
    <property type="protein sequence ID" value="AYV84101.1"/>
    <property type="molecule type" value="Genomic_DNA"/>
</dbReference>
<name>A0A3G5ACX3_9VIRU</name>
<gene>
    <name evidence="1" type="ORF">Hyperionvirus17_21</name>
</gene>
<proteinExistence type="predicted"/>
<accession>A0A3G5ACX3</accession>
<protein>
    <submittedName>
        <fullName evidence="1">Uncharacterized protein</fullName>
    </submittedName>
</protein>
<organism evidence="1">
    <name type="scientific">Hyperionvirus sp</name>
    <dbReference type="NCBI Taxonomy" id="2487770"/>
    <lineage>
        <taxon>Viruses</taxon>
        <taxon>Varidnaviria</taxon>
        <taxon>Bamfordvirae</taxon>
        <taxon>Nucleocytoviricota</taxon>
        <taxon>Megaviricetes</taxon>
        <taxon>Imitervirales</taxon>
        <taxon>Mimiviridae</taxon>
        <taxon>Klosneuvirinae</taxon>
    </lineage>
</organism>
<sequence length="214" mass="23609">MSSLIASIRNIGSSATEQKVENVTNPKITVEQDNIKYDITGPEAKKCRVVVSCESAQAIVKLIKANVDPASKKYREALDDKVKEIKKESLTLESAKLKPFFDIIKKIVNDISKARRIRDDVIKTDIKTKIPCEVFIKGEGKGAAPVRSEGHIVKVNIADKTVMITFKNKQKDETLYGVEINKLCINAKECKLTGGGAAVASNPDDKKNYIDICE</sequence>
<reference evidence="1" key="1">
    <citation type="submission" date="2018-10" db="EMBL/GenBank/DDBJ databases">
        <title>Hidden diversity of soil giant viruses.</title>
        <authorList>
            <person name="Schulz F."/>
            <person name="Alteio L."/>
            <person name="Goudeau D."/>
            <person name="Ryan E.M."/>
            <person name="Malmstrom R.R."/>
            <person name="Blanchard J."/>
            <person name="Woyke T."/>
        </authorList>
    </citation>
    <scope>NUCLEOTIDE SEQUENCE</scope>
    <source>
        <strain evidence="1">HYV1</strain>
    </source>
</reference>
<evidence type="ECO:0000313" key="1">
    <source>
        <dbReference type="EMBL" id="AYV84101.1"/>
    </source>
</evidence>